<dbReference type="PANTHER" id="PTHR10694">
    <property type="entry name" value="LYSINE-SPECIFIC DEMETHYLASE"/>
    <property type="match status" value="1"/>
</dbReference>
<dbReference type="GO" id="GO:0046872">
    <property type="term" value="F:metal ion binding"/>
    <property type="evidence" value="ECO:0007669"/>
    <property type="project" value="UniProtKB-KW"/>
</dbReference>
<dbReference type="GO" id="GO:0006355">
    <property type="term" value="P:regulation of DNA-templated transcription"/>
    <property type="evidence" value="ECO:0007669"/>
    <property type="project" value="TreeGrafter"/>
</dbReference>
<dbReference type="Gene3D" id="2.60.120.650">
    <property type="entry name" value="Cupin"/>
    <property type="match status" value="1"/>
</dbReference>
<keyword evidence="2" id="KW-0408">Iron</keyword>
<feature type="domain" description="SET" evidence="4">
    <location>
        <begin position="997"/>
        <end position="1113"/>
    </location>
</feature>
<evidence type="ECO:0000256" key="1">
    <source>
        <dbReference type="ARBA" id="ARBA00022723"/>
    </source>
</evidence>
<feature type="compositionally biased region" description="Basic and acidic residues" evidence="3">
    <location>
        <begin position="159"/>
        <end position="173"/>
    </location>
</feature>
<evidence type="ECO:0000256" key="3">
    <source>
        <dbReference type="SAM" id="MobiDB-lite"/>
    </source>
</evidence>
<keyword evidence="7" id="KW-1185">Reference proteome</keyword>
<dbReference type="Pfam" id="PF00856">
    <property type="entry name" value="SET"/>
    <property type="match status" value="1"/>
</dbReference>
<evidence type="ECO:0000313" key="7">
    <source>
        <dbReference type="Proteomes" id="UP001283341"/>
    </source>
</evidence>
<evidence type="ECO:0000313" key="6">
    <source>
        <dbReference type="EMBL" id="KAK3331080.1"/>
    </source>
</evidence>
<gene>
    <name evidence="6" type="ORF">B0H66DRAFT_466016</name>
</gene>
<feature type="region of interest" description="Disordered" evidence="3">
    <location>
        <begin position="643"/>
        <end position="709"/>
    </location>
</feature>
<dbReference type="InterPro" id="IPR003347">
    <property type="entry name" value="JmjC_dom"/>
</dbReference>
<feature type="compositionally biased region" description="Polar residues" evidence="3">
    <location>
        <begin position="658"/>
        <end position="669"/>
    </location>
</feature>
<dbReference type="GO" id="GO:0005634">
    <property type="term" value="C:nucleus"/>
    <property type="evidence" value="ECO:0007669"/>
    <property type="project" value="TreeGrafter"/>
</dbReference>
<feature type="region of interest" description="Disordered" evidence="3">
    <location>
        <begin position="498"/>
        <end position="564"/>
    </location>
</feature>
<evidence type="ECO:0000259" key="4">
    <source>
        <dbReference type="PROSITE" id="PS50280"/>
    </source>
</evidence>
<evidence type="ECO:0000259" key="5">
    <source>
        <dbReference type="PROSITE" id="PS51184"/>
    </source>
</evidence>
<dbReference type="SUPFAM" id="SSF51197">
    <property type="entry name" value="Clavaminate synthase-like"/>
    <property type="match status" value="1"/>
</dbReference>
<dbReference type="SMART" id="SM00317">
    <property type="entry name" value="SET"/>
    <property type="match status" value="1"/>
</dbReference>
<dbReference type="InterPro" id="IPR001214">
    <property type="entry name" value="SET_dom"/>
</dbReference>
<dbReference type="Pfam" id="PF02373">
    <property type="entry name" value="JmjC"/>
    <property type="match status" value="1"/>
</dbReference>
<feature type="domain" description="JmjC" evidence="5">
    <location>
        <begin position="317"/>
        <end position="483"/>
    </location>
</feature>
<dbReference type="GO" id="GO:0034647">
    <property type="term" value="F:histone H3K4me/H3K4me2/H3K4me3 demethylase activity"/>
    <property type="evidence" value="ECO:0007669"/>
    <property type="project" value="TreeGrafter"/>
</dbReference>
<keyword evidence="1" id="KW-0479">Metal-binding</keyword>
<feature type="region of interest" description="Disordered" evidence="3">
    <location>
        <begin position="580"/>
        <end position="624"/>
    </location>
</feature>
<evidence type="ECO:0008006" key="8">
    <source>
        <dbReference type="Google" id="ProtNLM"/>
    </source>
</evidence>
<dbReference type="Gene3D" id="2.170.270.10">
    <property type="entry name" value="SET domain"/>
    <property type="match status" value="1"/>
</dbReference>
<reference evidence="6" key="2">
    <citation type="submission" date="2023-06" db="EMBL/GenBank/DDBJ databases">
        <authorList>
            <consortium name="Lawrence Berkeley National Laboratory"/>
            <person name="Haridas S."/>
            <person name="Hensen N."/>
            <person name="Bonometti L."/>
            <person name="Westerberg I."/>
            <person name="Brannstrom I.O."/>
            <person name="Guillou S."/>
            <person name="Cros-Aarteil S."/>
            <person name="Calhoun S."/>
            <person name="Kuo A."/>
            <person name="Mondo S."/>
            <person name="Pangilinan J."/>
            <person name="Riley R."/>
            <person name="Labutti K."/>
            <person name="Andreopoulos B."/>
            <person name="Lipzen A."/>
            <person name="Chen C."/>
            <person name="Yanf M."/>
            <person name="Daum C."/>
            <person name="Ng V."/>
            <person name="Clum A."/>
            <person name="Steindorff A."/>
            <person name="Ohm R."/>
            <person name="Martin F."/>
            <person name="Silar P."/>
            <person name="Natvig D."/>
            <person name="Lalanne C."/>
            <person name="Gautier V."/>
            <person name="Ament-Velasquez S.L."/>
            <person name="Kruys A."/>
            <person name="Hutchinson M.I."/>
            <person name="Powell A.J."/>
            <person name="Barry K."/>
            <person name="Miller A.N."/>
            <person name="Grigoriev I.V."/>
            <person name="Debuchy R."/>
            <person name="Gladieux P."/>
            <person name="Thoren M.H."/>
            <person name="Johannesson H."/>
        </authorList>
    </citation>
    <scope>NUCLEOTIDE SEQUENCE</scope>
    <source>
        <strain evidence="6">CBS 118394</strain>
    </source>
</reference>
<accession>A0AAE0ITZ2</accession>
<evidence type="ECO:0000256" key="2">
    <source>
        <dbReference type="ARBA" id="ARBA00023004"/>
    </source>
</evidence>
<comment type="caution">
    <text evidence="6">The sequence shown here is derived from an EMBL/GenBank/DDBJ whole genome shotgun (WGS) entry which is preliminary data.</text>
</comment>
<dbReference type="PANTHER" id="PTHR10694:SF33">
    <property type="entry name" value="LYSINE-SPECIFIC DEMETHYLASE 5"/>
    <property type="match status" value="1"/>
</dbReference>
<protein>
    <recommendedName>
        <fullName evidence="8">JmjC domain-containing protein</fullName>
    </recommendedName>
</protein>
<feature type="region of interest" description="Disordered" evidence="3">
    <location>
        <begin position="121"/>
        <end position="181"/>
    </location>
</feature>
<dbReference type="SUPFAM" id="SSF82199">
    <property type="entry name" value="SET domain"/>
    <property type="match status" value="1"/>
</dbReference>
<dbReference type="SMART" id="SM00558">
    <property type="entry name" value="JmjC"/>
    <property type="match status" value="1"/>
</dbReference>
<name>A0AAE0ITZ2_9PEZI</name>
<dbReference type="AlphaFoldDB" id="A0AAE0ITZ2"/>
<dbReference type="InterPro" id="IPR046341">
    <property type="entry name" value="SET_dom_sf"/>
</dbReference>
<feature type="region of interest" description="Disordered" evidence="3">
    <location>
        <begin position="73"/>
        <end position="98"/>
    </location>
</feature>
<dbReference type="GO" id="GO:0000785">
    <property type="term" value="C:chromatin"/>
    <property type="evidence" value="ECO:0007669"/>
    <property type="project" value="TreeGrafter"/>
</dbReference>
<dbReference type="EMBL" id="JAUEDM010000001">
    <property type="protein sequence ID" value="KAK3331080.1"/>
    <property type="molecule type" value="Genomic_DNA"/>
</dbReference>
<dbReference type="Proteomes" id="UP001283341">
    <property type="component" value="Unassembled WGS sequence"/>
</dbReference>
<feature type="compositionally biased region" description="Polar residues" evidence="3">
    <location>
        <begin position="73"/>
        <end position="91"/>
    </location>
</feature>
<dbReference type="PROSITE" id="PS51184">
    <property type="entry name" value="JMJC"/>
    <property type="match status" value="1"/>
</dbReference>
<feature type="compositionally biased region" description="Low complexity" evidence="3">
    <location>
        <begin position="608"/>
        <end position="617"/>
    </location>
</feature>
<feature type="compositionally biased region" description="Low complexity" evidence="3">
    <location>
        <begin position="584"/>
        <end position="594"/>
    </location>
</feature>
<proteinExistence type="predicted"/>
<reference evidence="6" key="1">
    <citation type="journal article" date="2023" name="Mol. Phylogenet. Evol.">
        <title>Genome-scale phylogeny and comparative genomics of the fungal order Sordariales.</title>
        <authorList>
            <person name="Hensen N."/>
            <person name="Bonometti L."/>
            <person name="Westerberg I."/>
            <person name="Brannstrom I.O."/>
            <person name="Guillou S."/>
            <person name="Cros-Aarteil S."/>
            <person name="Calhoun S."/>
            <person name="Haridas S."/>
            <person name="Kuo A."/>
            <person name="Mondo S."/>
            <person name="Pangilinan J."/>
            <person name="Riley R."/>
            <person name="LaButti K."/>
            <person name="Andreopoulos B."/>
            <person name="Lipzen A."/>
            <person name="Chen C."/>
            <person name="Yan M."/>
            <person name="Daum C."/>
            <person name="Ng V."/>
            <person name="Clum A."/>
            <person name="Steindorff A."/>
            <person name="Ohm R.A."/>
            <person name="Martin F."/>
            <person name="Silar P."/>
            <person name="Natvig D.O."/>
            <person name="Lalanne C."/>
            <person name="Gautier V."/>
            <person name="Ament-Velasquez S.L."/>
            <person name="Kruys A."/>
            <person name="Hutchinson M.I."/>
            <person name="Powell A.J."/>
            <person name="Barry K."/>
            <person name="Miller A.N."/>
            <person name="Grigoriev I.V."/>
            <person name="Debuchy R."/>
            <person name="Gladieux P."/>
            <person name="Hiltunen Thoren M."/>
            <person name="Johannesson H."/>
        </authorList>
    </citation>
    <scope>NUCLEOTIDE SEQUENCE</scope>
    <source>
        <strain evidence="6">CBS 118394</strain>
    </source>
</reference>
<dbReference type="PROSITE" id="PS50280">
    <property type="entry name" value="SET"/>
    <property type="match status" value="1"/>
</dbReference>
<sequence>MDALQGKVDSVDSEVRQIAVELRGYIDHGITTTRKVKPPGTKAGRELLQHLLGRLDQMSSDLADARRLSSSIPQTLSITDTKAPDTPQSYDSPPPTSSQILQALQTQALQTHTLQTLPQDGLVQQTPNPHGDSTRHEHVAPSVEHTQTHQKPRNSQTSDSHRNGTHHEHDHRPSLISDGTRTRCETAYAGPVLSPDSAPLFDCSYRDMHILNEHLYEHFSSHPEVRDRGYFKLQVKDLPPLHVERMERPTKDHAQSFKYKADQHGLIKVDTGKKPKFTEPRLPFPMSTQLSWSLDEQRELWNSTARNPPKGHRPYIIGNPLFDDIELSPGEKLRQRGPTTLEGINTQYVYFNLTGKTITTMHREDAHVRSENLLRSGENKFWCFVKPSSTAKLEEAMHKAYPQMRHCSQAVRHLSLHIPPARLDEWGVEYTLDYCVPGQAIVTEPGTYHQVLNLGPNYAVAINLEYMSSPDSPPDYRFCDKNCPDKFAISAEDFQIYRWPTPPDEESPSKPEPLGSRPTPPCSSSGTVEAPFCQKVGAPPLQAPPNSNPQPSAASTGLTNGSVLSSERRFPYTSDQLLPEQMSEQHSLSSRQSSINTPPGGVASQVAPLPLQSQSPPRQANGYLPTEQLGSHFTHTLREFSLRPIQGNGNGQPEFRNENNTPGVANTMESMGPKQKRSLETPSAKRSQKKQKTGLAFSPETGLAPSHKHAQKSTLEHLATLVRGCGMVRKESLPIDQICSKPSFDRLAGLVRDYRHHIRLFPFTRGGMDLVRHADEMFQSSSALHVYITRLCKIKLAKWVENAATKNGRQDASNDYTDNLLTELGWDESQRPKLHDYLREGKCWKTICGKYDGLLCLMDPDIPDSKFTELALFQSTLSYFHSQLDIPFVWKLCEMGKALEKAIWGDLLLPEYIWEAVDTRNLSLNQVFPLLGRFRFIKKNQFDLERYFWSRPPGWNWNWPVDPTSLSPYDSQHCGQCNMTTITAARTPCRCFWDKVPDIQRVSEDGSKGCGIRAVGIYKSADMLGELVGEIVPLGTYSSMGDWTMEFRRPDLDHEPVAEIYPRAMGNWVRKVNHCSTMPSAVFQVMKISGRWRQMLIALRDIKDGEEITAKYGQGFMRGQPYSLVEGLY</sequence>
<organism evidence="6 7">
    <name type="scientific">Apodospora peruviana</name>
    <dbReference type="NCBI Taxonomy" id="516989"/>
    <lineage>
        <taxon>Eukaryota</taxon>
        <taxon>Fungi</taxon>
        <taxon>Dikarya</taxon>
        <taxon>Ascomycota</taxon>
        <taxon>Pezizomycotina</taxon>
        <taxon>Sordariomycetes</taxon>
        <taxon>Sordariomycetidae</taxon>
        <taxon>Sordariales</taxon>
        <taxon>Lasiosphaeriaceae</taxon>
        <taxon>Apodospora</taxon>
    </lineage>
</organism>